<accession>A0A812JJW3</accession>
<dbReference type="OrthoDB" id="467312at2759"/>
<organism evidence="2 3">
    <name type="scientific">Symbiodinium natans</name>
    <dbReference type="NCBI Taxonomy" id="878477"/>
    <lineage>
        <taxon>Eukaryota</taxon>
        <taxon>Sar</taxon>
        <taxon>Alveolata</taxon>
        <taxon>Dinophyceae</taxon>
        <taxon>Suessiales</taxon>
        <taxon>Symbiodiniaceae</taxon>
        <taxon>Symbiodinium</taxon>
    </lineage>
</organism>
<sequence>MHSAAYCQAFLDRSAAEAGRCDCPLQFEHLRLQQESSTRQAEMTEVNKRLDDLAGRIEQISKQRGENFQAVPPPDPWARATFASSSATGSDAWSNYKPAANAPHPARPTTNASSPAQPPPLQRQQPQPQPNAFSDTGSGPGSAEAQGTNYNNVILGGFAKDTPRKLIELEIAKAISLWDPVSRSSVQRTTVFGQRARTGMVCLRPLPVDQARERFFQLKANFGHMLSTNTDEAWMSAEKSAEQRKRNRATRTIRQMLEKIKGGPVAIEDIDWTRQIMWIGSCRVVAANLASLHCQPTDKICSRATTDDYGERSTFFFNVTGLASCTSTQPEAVEAAIQSA</sequence>
<name>A0A812JJW3_9DINO</name>
<evidence type="ECO:0000313" key="2">
    <source>
        <dbReference type="EMBL" id="CAE7207913.1"/>
    </source>
</evidence>
<feature type="compositionally biased region" description="Polar residues" evidence="1">
    <location>
        <begin position="82"/>
        <end position="93"/>
    </location>
</feature>
<proteinExistence type="predicted"/>
<evidence type="ECO:0000313" key="3">
    <source>
        <dbReference type="Proteomes" id="UP000604046"/>
    </source>
</evidence>
<comment type="caution">
    <text evidence="2">The sequence shown here is derived from an EMBL/GenBank/DDBJ whole genome shotgun (WGS) entry which is preliminary data.</text>
</comment>
<dbReference type="EMBL" id="CAJNDS010000451">
    <property type="protein sequence ID" value="CAE7207913.1"/>
    <property type="molecule type" value="Genomic_DNA"/>
</dbReference>
<protein>
    <submittedName>
        <fullName evidence="2">Uncharacterized protein</fullName>
    </submittedName>
</protein>
<keyword evidence="3" id="KW-1185">Reference proteome</keyword>
<dbReference type="Proteomes" id="UP000604046">
    <property type="component" value="Unassembled WGS sequence"/>
</dbReference>
<evidence type="ECO:0000256" key="1">
    <source>
        <dbReference type="SAM" id="MobiDB-lite"/>
    </source>
</evidence>
<dbReference type="AlphaFoldDB" id="A0A812JJW3"/>
<reference evidence="2" key="1">
    <citation type="submission" date="2021-02" db="EMBL/GenBank/DDBJ databases">
        <authorList>
            <person name="Dougan E. K."/>
            <person name="Rhodes N."/>
            <person name="Thang M."/>
            <person name="Chan C."/>
        </authorList>
    </citation>
    <scope>NUCLEOTIDE SEQUENCE</scope>
</reference>
<feature type="region of interest" description="Disordered" evidence="1">
    <location>
        <begin position="64"/>
        <end position="145"/>
    </location>
</feature>
<gene>
    <name evidence="2" type="ORF">SNAT2548_LOCUS6746</name>
</gene>